<dbReference type="EMBL" id="BFAV01000018">
    <property type="protein sequence ID" value="GBF32119.1"/>
    <property type="molecule type" value="Genomic_DNA"/>
</dbReference>
<dbReference type="RefSeq" id="WP_104370689.1">
    <property type="nucleotide sequence ID" value="NZ_BFAV01000018.1"/>
</dbReference>
<protein>
    <submittedName>
        <fullName evidence="1">Uncharacterized protein</fullName>
    </submittedName>
</protein>
<dbReference type="OrthoDB" id="1807878at2"/>
<dbReference type="Proteomes" id="UP000239549">
    <property type="component" value="Unassembled WGS sequence"/>
</dbReference>
<accession>A0A2L2X7F7</accession>
<proteinExistence type="predicted"/>
<reference evidence="2" key="1">
    <citation type="submission" date="2018-02" db="EMBL/GenBank/DDBJ databases">
        <title>Genome sequence of Desulfocucumis palustris strain NAW-5.</title>
        <authorList>
            <person name="Watanabe M."/>
            <person name="Kojima H."/>
            <person name="Fukui M."/>
        </authorList>
    </citation>
    <scope>NUCLEOTIDE SEQUENCE [LARGE SCALE GENOMIC DNA]</scope>
    <source>
        <strain evidence="2">NAW-5</strain>
    </source>
</reference>
<gene>
    <name evidence="1" type="ORF">DCCM_0310</name>
</gene>
<comment type="caution">
    <text evidence="1">The sequence shown here is derived from an EMBL/GenBank/DDBJ whole genome shotgun (WGS) entry which is preliminary data.</text>
</comment>
<name>A0A2L2X7F7_9FIRM</name>
<sequence length="276" mass="30691">MVKYGKAGCGTWLASDLKSRRYRRDKGSARQPEIEHSVLPDVYMTQLSGELTAAPDKGLKDGTIGVNTRAHNIAGQENKPDDGQLKSVLPVAKSWLDMLAKAAELRQKGLEGDRKAAGECHELLKSIKPEAPENNFLKAHLSGIVALLDVNADTTEISNKAGKYLKELDRAIDREPGNIRMRALRAYVCHCLPDTYMRRTAVAVEDFNCLVTGYENDPSIFSREFYWQVLYALGEAYRRAGLKNEMLNVWDNLLSQKSDIKFSKMVVDKLGKTGGG</sequence>
<dbReference type="AlphaFoldDB" id="A0A2L2X7F7"/>
<evidence type="ECO:0000313" key="1">
    <source>
        <dbReference type="EMBL" id="GBF32119.1"/>
    </source>
</evidence>
<organism evidence="1 2">
    <name type="scientific">Desulfocucumis palustris</name>
    <dbReference type="NCBI Taxonomy" id="1898651"/>
    <lineage>
        <taxon>Bacteria</taxon>
        <taxon>Bacillati</taxon>
        <taxon>Bacillota</taxon>
        <taxon>Clostridia</taxon>
        <taxon>Eubacteriales</taxon>
        <taxon>Desulfocucumaceae</taxon>
        <taxon>Desulfocucumis</taxon>
    </lineage>
</organism>
<evidence type="ECO:0000313" key="2">
    <source>
        <dbReference type="Proteomes" id="UP000239549"/>
    </source>
</evidence>
<keyword evidence="2" id="KW-1185">Reference proteome</keyword>